<dbReference type="Pfam" id="PF12850">
    <property type="entry name" value="Metallophos_2"/>
    <property type="match status" value="1"/>
</dbReference>
<accession>A0A927GSI0</accession>
<name>A0A927GSI0_9BACL</name>
<dbReference type="Gene3D" id="3.60.21.10">
    <property type="match status" value="1"/>
</dbReference>
<evidence type="ECO:0000313" key="5">
    <source>
        <dbReference type="Proteomes" id="UP000621560"/>
    </source>
</evidence>
<dbReference type="EC" id="3.1.4.-" evidence="2"/>
<dbReference type="AlphaFoldDB" id="A0A927GSI0"/>
<evidence type="ECO:0000256" key="2">
    <source>
        <dbReference type="RuleBase" id="RU362039"/>
    </source>
</evidence>
<comment type="cofactor">
    <cofactor evidence="2">
        <name>a divalent metal cation</name>
        <dbReference type="ChEBI" id="CHEBI:60240"/>
    </cofactor>
</comment>
<evidence type="ECO:0000259" key="3">
    <source>
        <dbReference type="Pfam" id="PF12850"/>
    </source>
</evidence>
<comment type="caution">
    <text evidence="4">The sequence shown here is derived from an EMBL/GenBank/DDBJ whole genome shotgun (WGS) entry which is preliminary data.</text>
</comment>
<dbReference type="RefSeq" id="WP_190919448.1">
    <property type="nucleotide sequence ID" value="NZ_JACXIZ010000027.1"/>
</dbReference>
<protein>
    <recommendedName>
        <fullName evidence="2">Phosphoesterase</fullName>
        <ecNumber evidence="2">3.1.4.-</ecNumber>
    </recommendedName>
</protein>
<dbReference type="Proteomes" id="UP000621560">
    <property type="component" value="Unassembled WGS sequence"/>
</dbReference>
<dbReference type="InterPro" id="IPR024654">
    <property type="entry name" value="Calcineurin-like_PHP_lpxH"/>
</dbReference>
<comment type="similarity">
    <text evidence="1 2">Belongs to the metallophosphoesterase superfamily. YfcE family.</text>
</comment>
<dbReference type="NCBIfam" id="TIGR00040">
    <property type="entry name" value="yfcE"/>
    <property type="match status" value="1"/>
</dbReference>
<dbReference type="PANTHER" id="PTHR11124">
    <property type="entry name" value="VACUOLAR SORTING PROTEIN VPS29"/>
    <property type="match status" value="1"/>
</dbReference>
<evidence type="ECO:0000256" key="1">
    <source>
        <dbReference type="ARBA" id="ARBA00008950"/>
    </source>
</evidence>
<organism evidence="4 5">
    <name type="scientific">Paenibacillus sabuli</name>
    <dbReference type="NCBI Taxonomy" id="2772509"/>
    <lineage>
        <taxon>Bacteria</taxon>
        <taxon>Bacillati</taxon>
        <taxon>Bacillota</taxon>
        <taxon>Bacilli</taxon>
        <taxon>Bacillales</taxon>
        <taxon>Paenibacillaceae</taxon>
        <taxon>Paenibacillus</taxon>
    </lineage>
</organism>
<dbReference type="EMBL" id="JACXIZ010000027">
    <property type="protein sequence ID" value="MBD2846764.1"/>
    <property type="molecule type" value="Genomic_DNA"/>
</dbReference>
<feature type="domain" description="Calcineurin-like phosphoesterase" evidence="3">
    <location>
        <begin position="1"/>
        <end position="150"/>
    </location>
</feature>
<dbReference type="GO" id="GO:0046872">
    <property type="term" value="F:metal ion binding"/>
    <property type="evidence" value="ECO:0007669"/>
    <property type="project" value="UniProtKB-KW"/>
</dbReference>
<proteinExistence type="inferred from homology"/>
<dbReference type="InterPro" id="IPR000979">
    <property type="entry name" value="Phosphodiesterase_MJ0936/Vps29"/>
</dbReference>
<sequence>MRIVVVSDTHMPRMAKALPGPLLRELRSADHILHAGDWCSMEVYEQLSAFAPVTGVAGNNDGSALVRRLGYRQVLQVEGLSVGLVHGHGRVAAWQQALDTFKGERLDAIVFGHSHVPLHKDAGGTLLFNPGSATDKRRQPEFSFGIMEIAAGRLHARHIYYADKHEQEGAR</sequence>
<dbReference type="GO" id="GO:0016787">
    <property type="term" value="F:hydrolase activity"/>
    <property type="evidence" value="ECO:0007669"/>
    <property type="project" value="UniProtKB-UniRule"/>
</dbReference>
<reference evidence="4" key="1">
    <citation type="submission" date="2020-09" db="EMBL/GenBank/DDBJ databases">
        <title>A novel bacterium of genus Paenibacillus, isolated from South China Sea.</title>
        <authorList>
            <person name="Huang H."/>
            <person name="Mo K."/>
            <person name="Hu Y."/>
        </authorList>
    </citation>
    <scope>NUCLEOTIDE SEQUENCE</scope>
    <source>
        <strain evidence="4">IB182496</strain>
    </source>
</reference>
<dbReference type="SUPFAM" id="SSF56300">
    <property type="entry name" value="Metallo-dependent phosphatases"/>
    <property type="match status" value="1"/>
</dbReference>
<gene>
    <name evidence="4" type="ORF">IDH44_16325</name>
</gene>
<keyword evidence="5" id="KW-1185">Reference proteome</keyword>
<keyword evidence="2" id="KW-0479">Metal-binding</keyword>
<dbReference type="InterPro" id="IPR029052">
    <property type="entry name" value="Metallo-depent_PP-like"/>
</dbReference>
<evidence type="ECO:0000313" key="4">
    <source>
        <dbReference type="EMBL" id="MBD2846764.1"/>
    </source>
</evidence>